<evidence type="ECO:0000256" key="4">
    <source>
        <dbReference type="ARBA" id="ARBA00022737"/>
    </source>
</evidence>
<dbReference type="Gene3D" id="3.40.50.410">
    <property type="entry name" value="von Willebrand factor, type A domain"/>
    <property type="match status" value="1"/>
</dbReference>
<dbReference type="InterPro" id="IPR013098">
    <property type="entry name" value="Ig_I-set"/>
</dbReference>
<dbReference type="InterPro" id="IPR036179">
    <property type="entry name" value="Ig-like_dom_sf"/>
</dbReference>
<feature type="region of interest" description="Disordered" evidence="8">
    <location>
        <begin position="227"/>
        <end position="273"/>
    </location>
</feature>
<feature type="region of interest" description="Disordered" evidence="8">
    <location>
        <begin position="415"/>
        <end position="444"/>
    </location>
</feature>
<evidence type="ECO:0000256" key="2">
    <source>
        <dbReference type="ARBA" id="ARBA00022525"/>
    </source>
</evidence>
<feature type="domain" description="Ig-like" evidence="9">
    <location>
        <begin position="1444"/>
        <end position="1533"/>
    </location>
</feature>
<feature type="domain" description="Ig-like" evidence="9">
    <location>
        <begin position="2523"/>
        <end position="2613"/>
    </location>
</feature>
<dbReference type="CDD" id="cd00096">
    <property type="entry name" value="Ig"/>
    <property type="match status" value="4"/>
</dbReference>
<dbReference type="EnsemblMetazoa" id="XM_014395601.2">
    <property type="protein sequence ID" value="XP_014251087.1"/>
    <property type="gene ID" value="LOC106667566"/>
</dbReference>
<reference evidence="10" key="1">
    <citation type="submission" date="2022-01" db="UniProtKB">
        <authorList>
            <consortium name="EnsemblMetazoa"/>
        </authorList>
    </citation>
    <scope>IDENTIFICATION</scope>
</reference>
<dbReference type="KEGG" id="clec:106667566"/>
<feature type="compositionally biased region" description="Polar residues" evidence="8">
    <location>
        <begin position="523"/>
        <end position="537"/>
    </location>
</feature>
<dbReference type="Pfam" id="PF00090">
    <property type="entry name" value="TSP_1"/>
    <property type="match status" value="4"/>
</dbReference>
<dbReference type="PANTHER" id="PTHR45080:SF32">
    <property type="entry name" value="MAM DOMAIN CONTAINING GLYCOSYLPHOSPHATIDYLINOSITOL ANCHOR 1"/>
    <property type="match status" value="1"/>
</dbReference>
<keyword evidence="4" id="KW-0677">Repeat</keyword>
<protein>
    <recommendedName>
        <fullName evidence="9">Ig-like domain-containing protein</fullName>
    </recommendedName>
</protein>
<feature type="domain" description="Ig-like" evidence="9">
    <location>
        <begin position="2904"/>
        <end position="2995"/>
    </location>
</feature>
<feature type="domain" description="Ig-like" evidence="9">
    <location>
        <begin position="2619"/>
        <end position="2703"/>
    </location>
</feature>
<keyword evidence="11" id="KW-1185">Reference proteome</keyword>
<dbReference type="InterPro" id="IPR013783">
    <property type="entry name" value="Ig-like_fold"/>
</dbReference>
<evidence type="ECO:0000256" key="8">
    <source>
        <dbReference type="SAM" id="MobiDB-lite"/>
    </source>
</evidence>
<feature type="region of interest" description="Disordered" evidence="8">
    <location>
        <begin position="311"/>
        <end position="401"/>
    </location>
</feature>
<feature type="domain" description="Ig-like" evidence="9">
    <location>
        <begin position="3089"/>
        <end position="3176"/>
    </location>
</feature>
<dbReference type="Pfam" id="PF25106">
    <property type="entry name" value="VWA_4"/>
    <property type="match status" value="1"/>
</dbReference>
<dbReference type="InterPro" id="IPR003598">
    <property type="entry name" value="Ig_sub2"/>
</dbReference>
<dbReference type="CDD" id="cd00198">
    <property type="entry name" value="vWFA"/>
    <property type="match status" value="1"/>
</dbReference>
<evidence type="ECO:0000256" key="6">
    <source>
        <dbReference type="ARBA" id="ARBA00023180"/>
    </source>
</evidence>
<feature type="domain" description="Ig-like" evidence="9">
    <location>
        <begin position="1995"/>
        <end position="2073"/>
    </location>
</feature>
<dbReference type="GO" id="GO:0005886">
    <property type="term" value="C:plasma membrane"/>
    <property type="evidence" value="ECO:0007669"/>
    <property type="project" value="TreeGrafter"/>
</dbReference>
<dbReference type="SUPFAM" id="SSF82895">
    <property type="entry name" value="TSP-1 type 1 repeat"/>
    <property type="match status" value="4"/>
</dbReference>
<keyword evidence="2" id="KW-0964">Secreted</keyword>
<feature type="domain" description="Ig-like" evidence="9">
    <location>
        <begin position="3198"/>
        <end position="3246"/>
    </location>
</feature>
<dbReference type="PANTHER" id="PTHR45080">
    <property type="entry name" value="CONTACTIN 5"/>
    <property type="match status" value="1"/>
</dbReference>
<evidence type="ECO:0000313" key="10">
    <source>
        <dbReference type="EnsemblMetazoa" id="XP_014251087.1"/>
    </source>
</evidence>
<keyword evidence="3" id="KW-0732">Signal</keyword>
<dbReference type="GO" id="GO:0030424">
    <property type="term" value="C:axon"/>
    <property type="evidence" value="ECO:0007669"/>
    <property type="project" value="TreeGrafter"/>
</dbReference>
<dbReference type="GeneID" id="106667566"/>
<feature type="domain" description="Ig-like" evidence="9">
    <location>
        <begin position="1809"/>
        <end position="1898"/>
    </location>
</feature>
<accession>A0A8I6RVW3</accession>
<evidence type="ECO:0000259" key="9">
    <source>
        <dbReference type="PROSITE" id="PS50835"/>
    </source>
</evidence>
<dbReference type="OMA" id="ICHAINS"/>
<dbReference type="GO" id="GO:0050808">
    <property type="term" value="P:synapse organization"/>
    <property type="evidence" value="ECO:0007669"/>
    <property type="project" value="TreeGrafter"/>
</dbReference>
<feature type="domain" description="Ig-like" evidence="9">
    <location>
        <begin position="1721"/>
        <end position="1802"/>
    </location>
</feature>
<evidence type="ECO:0000256" key="7">
    <source>
        <dbReference type="ARBA" id="ARBA00023319"/>
    </source>
</evidence>
<dbReference type="Gene3D" id="2.60.40.10">
    <property type="entry name" value="Immunoglobulins"/>
    <property type="match status" value="21"/>
</dbReference>
<dbReference type="Proteomes" id="UP000494040">
    <property type="component" value="Unassembled WGS sequence"/>
</dbReference>
<feature type="domain" description="Ig-like" evidence="9">
    <location>
        <begin position="2999"/>
        <end position="3082"/>
    </location>
</feature>
<dbReference type="Pfam" id="PF07679">
    <property type="entry name" value="I-set"/>
    <property type="match status" value="9"/>
</dbReference>
<dbReference type="InterPro" id="IPR056861">
    <property type="entry name" value="HMCN1-like_VWA"/>
</dbReference>
<dbReference type="InterPro" id="IPR000884">
    <property type="entry name" value="TSP1_rpt"/>
</dbReference>
<dbReference type="InterPro" id="IPR050958">
    <property type="entry name" value="Cell_Adh-Cytoskel_Orgn"/>
</dbReference>
<dbReference type="FunFam" id="2.60.40.10:FF:000032">
    <property type="entry name" value="palladin isoform X1"/>
    <property type="match status" value="4"/>
</dbReference>
<feature type="domain" description="Ig-like" evidence="9">
    <location>
        <begin position="2343"/>
        <end position="2425"/>
    </location>
</feature>
<dbReference type="GO" id="GO:0005576">
    <property type="term" value="C:extracellular region"/>
    <property type="evidence" value="ECO:0007669"/>
    <property type="project" value="UniProtKB-SubCell"/>
</dbReference>
<feature type="domain" description="Ig-like" evidence="9">
    <location>
        <begin position="2432"/>
        <end position="2520"/>
    </location>
</feature>
<sequence length="3491" mass="391956">MKYLIILSAVCFVFLLCDIYVHHQEKWNARKRKRRDILTELKKLDNNEDMWNLLTKKSSDRKESHESEIQDYDYETQNSDYENTWTDETPKEEPTLSSNGGVQQMTETAYTKITTSFITSLKNKITTETPSTEKNKILVMESTDTNIEFTSTDFTPSPTKIKDQLSFPTTKSNKIIPLFSQPETSLTTQSSISTTVMNNILTSTNLITSTTKFPKTETTTAQLPKTDTTTTQFPKTETTTQLPKKQTATIKPPKTETTTTQLPKTETTTTQLPTTETTITQVPKTETTTTLLLKTETTATQLPKTETTTIKLPKTETTSTQLPKTETSTTKFPKTETTTTQLPKTETTTAQLPKTDTTTTQFPKTETTTTQLPKMETTTTQLPKKQTTTIKPPKTETTTTKLPKTETTIIQLPKTETTPTKPTKTKTTTTKPPKTTTTRKPPKTKITTTKQLFSTIYKTTVTYPKIVTATTKPSKIETITTQIPKTETTVTKPFNARTTTAKQLSPTIYKTTLTYPKTETTKQLSNTITRPEQTTKQLPSTAITTTPTSLTTAKQINMSKPKVCDIFNCSPTKPKPKYYPNLPPISTVSTPSKSEDNLFLKEKLFIIPEDSHQFTNKPNNVTYKSVDNRNIDEPPKYVYVFGHFFPICFTFNHTKGIRGHDKCAYLSETSFQIIPISSVYPREKSIPKVTIPSQGFDPKKFFFIPQEKQKPLEVKQPPFQFERLYPTHTNYYTTMLPPVTRQNIDFVFSPERFHPIESISSTKDNQPSHIVLTAPHDHAQKHSSSSRPNGNHGPGHFTQFHLVMNERRLDSRPEERVDFEQLPPNKYIIIENPVLPFFKLPITLTEVTKEPKYHEKMKKEMTKISCLKCDSTEKKILTSKAVLEMPNVRNQVYKFSIDGKTLLPKNEFVPVQKPLHFYGKVFNHFQEQVSSKVSLHPVEDKIIHNPALGRWKRSIDEIDNAVSLVFVFDTTGSMSTELHLVKESAMKITSDLLNKSDIKIHDFIFVPFNDFNNRPQPTQTRDSNVFINAINSVYIGGGVDCPEQSLAAILEAIKLSRPNSYIYVFTDALGKDYDKLVPQIIALTQRKHPQIFFLLTGYCLDKVYPGDQRMAYSTIAAVSSGLVIDLNRKSDIKKVFNYITENSKQGKVLLKSVSFKKGIKLPYIITLNVDPTIKEMTVSTTGVDVSLYVLNPDGSKPNSSEIQNLLNLDNINVFCVQQPKPGLWKIYITRARSAHSVVTTALSSNTFTYGFSIIPTNELKETSINPMKGAQNYLLIKTTSPELTDRVLSVTLVNLDGVVLGKYNTSYVHNGTYIIGPFVPPDRLFKLEIHGETNDGFPLERISTTAISPQMPEKPFISGKTNITARIGEPIDISCHIQSLVPVTVKMFKRPSTQIISKSFSQSSEISHHIPYVSKSDEGIYLCWSQNIAGVTILTINLVVTESPPVVVLDQKSVVAHMGETLDIQCRVHSRTPHRLSWKKIFSNNTSYQESIMETDQPSASIQFDQLTVQDSGVYICSATNGGGEDSVQVAVEVIERPEVEVSNNVFYFKINSPILLECKITKGIPMPTIKWFKSYFLLNASKEINIQHAENSIQLKIENAKKSDQGVYICLASNSAGTYHKEINVYLGEEPVVSIHYYKNIVYSLSGQDLQIQCNASGVPKPHVVWKKKTNNGISDVNHSNGVLNFKSPTLEDSGRYICIATNMIGRGEDSIFVTFGTNPKIETASTDANLEIDGTASLSCTTSGIPEPRITWRRKDGKAVQAQSIENILDFRKVTLAHQGIYICKAENYFGMDEKEVNVSIIGTTPPKLIQNGSDQIVKHLIGERVELQCVIKEGNPQPKIRWEQYGGDTDALGLYGFVAKNGSLIFNALSIRLIGNYSCIAENGVGVDMKNVTLQQFEPPIIYERTISSVTANVGNPVILHCETTGDPKPTVKWTRDSYQFNSIMRGYRKENSTSLYFDAVQVEDSGRYLCLAKNLAGEMTKEVTLQVFVPPKILSWKKEVSVELGNAISLRCNAVGIPKPDVKWLKDNIPLKKYYGGEVWFTPETSDAGVYTCLAENKVGIDKADIMLEILEKPVINNLPNEIEVIKGKQAVLICKATGYPLPKVHWEFNENILNGKNEGNGTVVLNISKASDTDEGIYLCVASNKVNTIMKKVQLLVLEPPLITPWVDIAKAAPGEEVVLECNAVAKPKSEISWFLNGEPFNEGYLSSDGTLRFQVRKNHSGDFNCVAINKAGSDSKKITLLILEPPKFAPNLPSTVQTLSGSNLDLLCLAFGEPEPIVHWERNNSLSPNYKTSFSSIKDILTIYNITVDDEGMYTCRAENKAGISSYTVKLIVFEIPKTMLTINSAHNSAVYENQEIILRCEIRGKPAPKVTWHKDGKLIAKKYTFNSTVLRFTATEQDSGNFTCIASNSVGSDNSTIQIIVKVEPKFENPENEELAFVENSDAVLMCKVKGSPLPKLIWSQNGMLIKNHFILEGNGTSKLYLQNVTYKNSGKYSCMAVNVLGTKEKFYHVDIQSLPSIVDEILPSEVNVNFGEDFALPCTVKGQPKPDVKWKIGGEFVPSNIITEVYMTLEDNTLVLMNVSEKTSGEYVCTATNNQGIVKKVYKVTVSAPIPSIPEDFELVEELDGNPAKLHCLAKPGEEIIWFKNGVNIKEKRIRSDVDQYEVKDNGMRLNFDEVYSSTGGNYTCIIKRNGKSITKNFFLNVLHTPYFLDEFYESEFKVEEGNGVKINCDIGGNPLPKVTWRFKKHDSLSQIPITNLTLPNVEMSEGILKIIEAQLSHNGIYMCQGSNKVGSVKRSFNLKVSRGQKRVVNKSEVKYFIENEPFELHCDIKGDSNSSYKWEFQSSINSIWNSNLTDNMNILRRKRANKFHHGLFYCRGENAKEKIEKSFQVNVIVSPSIAANGTSEFTVMESRPFELHCIVFYLTEVKVVWNTRQNTILTNNSTNLSITEIGNKHILRVFNSSKTDEGVYTCLAKNRAGTDKQSFKVKIIAPLKYLKDISTKLYQTEGLPLKIKCPIWSDVKSEILWEKDNVLIDKINAYLNQSDYIIEKTNISNNGSYKCKVFNPGSNLEATVNVFILVPPKILIKSSAILLEVSEGSNMTINCYTSGIPLPSVSWRKNHSNANDKLYSYSYHKNCQQLKIYNLTLKESGSYTYTVQNEVGQDERHFEVIVRASSNLVSQNINVVKFVSGSSFTLKCMVPGNIKQNITWFKGNSLLTNSKENLHFVNVKEEDGGIYYCANNSGLINTFSLIVKVKLHWSEWSQWSSCSKSCDEGEQIRTRVIVGRKSGPLENYFIEYDNSTITGPSVEKQQCNYLPCTPNGIWSDWLDWSLCSSSCGKGTRYRSRICQGFDCIGEGNESESCSLNPCPIKGGWSDWSEWNHCSVTCGNGVKMRVRSCTNPKPEFDGENCSGNGREIVQCSIEKCSLGEWSPWSVWSPCNVSCGRGIQIRTRVCLLENRDLTCQGNKTQIIRCKKQSCHKNQKN</sequence>
<dbReference type="RefSeq" id="XP_014251087.1">
    <property type="nucleotide sequence ID" value="XM_014395601.2"/>
</dbReference>
<keyword evidence="7" id="KW-0393">Immunoglobulin domain</keyword>
<dbReference type="Pfam" id="PF13927">
    <property type="entry name" value="Ig_3"/>
    <property type="match status" value="7"/>
</dbReference>
<evidence type="ECO:0000256" key="3">
    <source>
        <dbReference type="ARBA" id="ARBA00022729"/>
    </source>
</evidence>
<dbReference type="Gene3D" id="2.20.100.10">
    <property type="entry name" value="Thrombospondin type-1 (TSP1) repeat"/>
    <property type="match status" value="4"/>
</dbReference>
<dbReference type="GO" id="GO:0007156">
    <property type="term" value="P:homophilic cell adhesion via plasma membrane adhesion molecules"/>
    <property type="evidence" value="ECO:0007669"/>
    <property type="project" value="TreeGrafter"/>
</dbReference>
<feature type="domain" description="Ig-like" evidence="9">
    <location>
        <begin position="2078"/>
        <end position="2159"/>
    </location>
</feature>
<feature type="region of interest" description="Disordered" evidence="8">
    <location>
        <begin position="76"/>
        <end position="101"/>
    </location>
</feature>
<dbReference type="GO" id="GO:0043025">
    <property type="term" value="C:neuronal cell body"/>
    <property type="evidence" value="ECO:0007669"/>
    <property type="project" value="TreeGrafter"/>
</dbReference>
<feature type="domain" description="Ig-like" evidence="9">
    <location>
        <begin position="2166"/>
        <end position="2245"/>
    </location>
</feature>
<proteinExistence type="predicted"/>
<dbReference type="GO" id="GO:0032991">
    <property type="term" value="C:protein-containing complex"/>
    <property type="evidence" value="ECO:0007669"/>
    <property type="project" value="UniProtKB-ARBA"/>
</dbReference>
<feature type="domain" description="Ig-like" evidence="9">
    <location>
        <begin position="1902"/>
        <end position="1990"/>
    </location>
</feature>
<dbReference type="InterPro" id="IPR036465">
    <property type="entry name" value="vWFA_dom_sf"/>
</dbReference>
<feature type="domain" description="Ig-like" evidence="9">
    <location>
        <begin position="2714"/>
        <end position="2810"/>
    </location>
</feature>
<dbReference type="OrthoDB" id="5985519at2759"/>
<evidence type="ECO:0000256" key="5">
    <source>
        <dbReference type="ARBA" id="ARBA00023157"/>
    </source>
</evidence>
<feature type="region of interest" description="Disordered" evidence="8">
    <location>
        <begin position="777"/>
        <end position="797"/>
    </location>
</feature>
<feature type="compositionally biased region" description="Polar residues" evidence="8">
    <location>
        <begin position="76"/>
        <end position="87"/>
    </location>
</feature>
<dbReference type="SUPFAM" id="SSF53300">
    <property type="entry name" value="vWA-like"/>
    <property type="match status" value="1"/>
</dbReference>
<feature type="region of interest" description="Disordered" evidence="8">
    <location>
        <begin position="521"/>
        <end position="542"/>
    </location>
</feature>
<dbReference type="GO" id="GO:0008046">
    <property type="term" value="F:axon guidance receptor activity"/>
    <property type="evidence" value="ECO:0007669"/>
    <property type="project" value="TreeGrafter"/>
</dbReference>
<comment type="subcellular location">
    <subcellularLocation>
        <location evidence="1">Secreted</location>
    </subcellularLocation>
</comment>
<dbReference type="SMART" id="SM00209">
    <property type="entry name" value="TSP1"/>
    <property type="match status" value="4"/>
</dbReference>
<dbReference type="InterPro" id="IPR036383">
    <property type="entry name" value="TSP1_rpt_sf"/>
</dbReference>
<feature type="domain" description="Ig-like" evidence="9">
    <location>
        <begin position="1632"/>
        <end position="1716"/>
    </location>
</feature>
<feature type="compositionally biased region" description="Low complexity" evidence="8">
    <location>
        <begin position="227"/>
        <end position="240"/>
    </location>
</feature>
<dbReference type="PROSITE" id="PS50835">
    <property type="entry name" value="IG_LIKE"/>
    <property type="match status" value="20"/>
</dbReference>
<feature type="domain" description="Ig-like" evidence="9">
    <location>
        <begin position="1349"/>
        <end position="1441"/>
    </location>
</feature>
<dbReference type="FunFam" id="2.20.100.10:FF:000007">
    <property type="entry name" value="Thrombospondin 1"/>
    <property type="match status" value="1"/>
</dbReference>
<dbReference type="PROSITE" id="PS50092">
    <property type="entry name" value="TSP1"/>
    <property type="match status" value="4"/>
</dbReference>
<dbReference type="Pfam" id="PF13895">
    <property type="entry name" value="Ig_2"/>
    <property type="match status" value="1"/>
</dbReference>
<feature type="compositionally biased region" description="Low complexity" evidence="8">
    <location>
        <begin position="247"/>
        <end position="273"/>
    </location>
</feature>
<dbReference type="SMART" id="SM00409">
    <property type="entry name" value="IG"/>
    <property type="match status" value="21"/>
</dbReference>
<feature type="domain" description="Ig-like" evidence="9">
    <location>
        <begin position="1538"/>
        <end position="1625"/>
    </location>
</feature>
<name>A0A8I6RVW3_CIMLE</name>
<dbReference type="SUPFAM" id="SSF48726">
    <property type="entry name" value="Immunoglobulin"/>
    <property type="match status" value="21"/>
</dbReference>
<keyword evidence="6" id="KW-0325">Glycoprotein</keyword>
<evidence type="ECO:0000256" key="1">
    <source>
        <dbReference type="ARBA" id="ARBA00004613"/>
    </source>
</evidence>
<keyword evidence="5" id="KW-1015">Disulfide bond</keyword>
<dbReference type="FunFam" id="2.20.100.10:FF:000001">
    <property type="entry name" value="semaphorin-5A isoform X1"/>
    <property type="match status" value="1"/>
</dbReference>
<dbReference type="SMART" id="SM00408">
    <property type="entry name" value="IGc2"/>
    <property type="match status" value="21"/>
</dbReference>
<feature type="domain" description="Ig-like" evidence="9">
    <location>
        <begin position="2252"/>
        <end position="2338"/>
    </location>
</feature>
<evidence type="ECO:0000313" key="11">
    <source>
        <dbReference type="Proteomes" id="UP000494040"/>
    </source>
</evidence>
<dbReference type="InterPro" id="IPR003599">
    <property type="entry name" value="Ig_sub"/>
</dbReference>
<dbReference type="InterPro" id="IPR007110">
    <property type="entry name" value="Ig-like_dom"/>
</dbReference>
<organism evidence="10 11">
    <name type="scientific">Cimex lectularius</name>
    <name type="common">Bed bug</name>
    <name type="synonym">Acanthia lectularia</name>
    <dbReference type="NCBI Taxonomy" id="79782"/>
    <lineage>
        <taxon>Eukaryota</taxon>
        <taxon>Metazoa</taxon>
        <taxon>Ecdysozoa</taxon>
        <taxon>Arthropoda</taxon>
        <taxon>Hexapoda</taxon>
        <taxon>Insecta</taxon>
        <taxon>Pterygota</taxon>
        <taxon>Neoptera</taxon>
        <taxon>Paraneoptera</taxon>
        <taxon>Hemiptera</taxon>
        <taxon>Heteroptera</taxon>
        <taxon>Panheteroptera</taxon>
        <taxon>Cimicomorpha</taxon>
        <taxon>Cimicidae</taxon>
        <taxon>Cimex</taxon>
    </lineage>
</organism>
<dbReference type="Pfam" id="PF23560">
    <property type="entry name" value="GBD_Hemicentin"/>
    <property type="match status" value="1"/>
</dbReference>
<dbReference type="InterPro" id="IPR056475">
    <property type="entry name" value="GBD_Hemicentin/VWA7"/>
</dbReference>